<dbReference type="Proteomes" id="UP000230750">
    <property type="component" value="Unassembled WGS sequence"/>
</dbReference>
<reference evidence="3 4" key="1">
    <citation type="journal article" date="2017" name="PLoS Biol.">
        <title>The sea cucumber genome provides insights into morphological evolution and visceral regeneration.</title>
        <authorList>
            <person name="Zhang X."/>
            <person name="Sun L."/>
            <person name="Yuan J."/>
            <person name="Sun Y."/>
            <person name="Gao Y."/>
            <person name="Zhang L."/>
            <person name="Li S."/>
            <person name="Dai H."/>
            <person name="Hamel J.F."/>
            <person name="Liu C."/>
            <person name="Yu Y."/>
            <person name="Liu S."/>
            <person name="Lin W."/>
            <person name="Guo K."/>
            <person name="Jin S."/>
            <person name="Xu P."/>
            <person name="Storey K.B."/>
            <person name="Huan P."/>
            <person name="Zhang T."/>
            <person name="Zhou Y."/>
            <person name="Zhang J."/>
            <person name="Lin C."/>
            <person name="Li X."/>
            <person name="Xing L."/>
            <person name="Huo D."/>
            <person name="Sun M."/>
            <person name="Wang L."/>
            <person name="Mercier A."/>
            <person name="Li F."/>
            <person name="Yang H."/>
            <person name="Xiang J."/>
        </authorList>
    </citation>
    <scope>NUCLEOTIDE SEQUENCE [LARGE SCALE GENOMIC DNA]</scope>
    <source>
        <strain evidence="3">Shaxun</strain>
        <tissue evidence="3">Muscle</tissue>
    </source>
</reference>
<evidence type="ECO:0000313" key="4">
    <source>
        <dbReference type="Proteomes" id="UP000230750"/>
    </source>
</evidence>
<name>A0A2G8K4M1_STIJA</name>
<dbReference type="PANTHER" id="PTHR13009">
    <property type="entry name" value="HEAT SHOCK PROTEIN 90 HSP90 CO-CHAPERONE AHA-1"/>
    <property type="match status" value="1"/>
</dbReference>
<dbReference type="EMBL" id="MRZV01000895">
    <property type="protein sequence ID" value="PIK42889.1"/>
    <property type="molecule type" value="Genomic_DNA"/>
</dbReference>
<accession>A0A2G8K4M1</accession>
<dbReference type="AlphaFoldDB" id="A0A2G8K4M1"/>
<dbReference type="SUPFAM" id="SSF103111">
    <property type="entry name" value="Activator of Hsp90 ATPase, Aha1"/>
    <property type="match status" value="1"/>
</dbReference>
<dbReference type="CDD" id="cd08892">
    <property type="entry name" value="SRPBCC_Aha1"/>
    <property type="match status" value="1"/>
</dbReference>
<dbReference type="SMART" id="SM01000">
    <property type="entry name" value="Aha1_N"/>
    <property type="match status" value="1"/>
</dbReference>
<organism evidence="3 4">
    <name type="scientific">Stichopus japonicus</name>
    <name type="common">Sea cucumber</name>
    <dbReference type="NCBI Taxonomy" id="307972"/>
    <lineage>
        <taxon>Eukaryota</taxon>
        <taxon>Metazoa</taxon>
        <taxon>Echinodermata</taxon>
        <taxon>Eleutherozoa</taxon>
        <taxon>Echinozoa</taxon>
        <taxon>Holothuroidea</taxon>
        <taxon>Aspidochirotacea</taxon>
        <taxon>Aspidochirotida</taxon>
        <taxon>Stichopodidae</taxon>
        <taxon>Apostichopus</taxon>
    </lineage>
</organism>
<dbReference type="Gene3D" id="3.30.530.20">
    <property type="match status" value="1"/>
</dbReference>
<dbReference type="InterPro" id="IPR013538">
    <property type="entry name" value="ASHA1/2-like_C"/>
</dbReference>
<gene>
    <name evidence="3" type="ORF">BSL78_20250</name>
</gene>
<evidence type="ECO:0000313" key="3">
    <source>
        <dbReference type="EMBL" id="PIK42889.1"/>
    </source>
</evidence>
<keyword evidence="4" id="KW-1185">Reference proteome</keyword>
<dbReference type="GO" id="GO:0051087">
    <property type="term" value="F:protein-folding chaperone binding"/>
    <property type="evidence" value="ECO:0007669"/>
    <property type="project" value="InterPro"/>
</dbReference>
<proteinExistence type="inferred from homology"/>
<evidence type="ECO:0000256" key="1">
    <source>
        <dbReference type="ARBA" id="ARBA00006817"/>
    </source>
</evidence>
<comment type="caution">
    <text evidence="3">The sequence shown here is derived from an EMBL/GenBank/DDBJ whole genome shotgun (WGS) entry which is preliminary data.</text>
</comment>
<dbReference type="GO" id="GO:0005829">
    <property type="term" value="C:cytosol"/>
    <property type="evidence" value="ECO:0007669"/>
    <property type="project" value="TreeGrafter"/>
</dbReference>
<dbReference type="PANTHER" id="PTHR13009:SF22">
    <property type="entry name" value="LD43819P"/>
    <property type="match status" value="1"/>
</dbReference>
<dbReference type="Pfam" id="PF08327">
    <property type="entry name" value="AHSA1"/>
    <property type="match status" value="1"/>
</dbReference>
<dbReference type="GO" id="GO:0001671">
    <property type="term" value="F:ATPase activator activity"/>
    <property type="evidence" value="ECO:0007669"/>
    <property type="project" value="InterPro"/>
</dbReference>
<dbReference type="Pfam" id="PF09229">
    <property type="entry name" value="Aha1_N"/>
    <property type="match status" value="1"/>
</dbReference>
<dbReference type="InterPro" id="IPR036338">
    <property type="entry name" value="Aha1"/>
</dbReference>
<dbReference type="SUPFAM" id="SSF55961">
    <property type="entry name" value="Bet v1-like"/>
    <property type="match status" value="1"/>
</dbReference>
<dbReference type="OrthoDB" id="567237at2759"/>
<protein>
    <submittedName>
        <fullName evidence="3">Putative activator of 90 kDa heat shock protein ATPase-like 1-like</fullName>
    </submittedName>
</protein>
<dbReference type="GO" id="GO:0006457">
    <property type="term" value="P:protein folding"/>
    <property type="evidence" value="ECO:0007669"/>
    <property type="project" value="TreeGrafter"/>
</dbReference>
<comment type="similarity">
    <text evidence="1">Belongs to the AHA1 family.</text>
</comment>
<dbReference type="STRING" id="307972.A0A2G8K4M1"/>
<feature type="domain" description="Activator of Hsp90 ATPase AHSA1-like N-terminal" evidence="2">
    <location>
        <begin position="29"/>
        <end position="163"/>
    </location>
</feature>
<dbReference type="Gene3D" id="3.15.10.20">
    <property type="entry name" value="Activator of Hsp90 ATPase Aha1, N-terminal domain"/>
    <property type="match status" value="1"/>
</dbReference>
<evidence type="ECO:0000259" key="2">
    <source>
        <dbReference type="SMART" id="SM01000"/>
    </source>
</evidence>
<keyword evidence="3" id="KW-0346">Stress response</keyword>
<dbReference type="InterPro" id="IPR015310">
    <property type="entry name" value="AHSA1-like_N"/>
</dbReference>
<dbReference type="InterPro" id="IPR023393">
    <property type="entry name" value="START-like_dom_sf"/>
</dbReference>
<sequence length="333" mass="38311">MAKWGEGDPRWIVEDRPDATNVNNWHWTEKDASAWSKTKLKDLLLDLKVVTSEGECEVTEVSKLEGEASASNRKGKLIFFYEWVLTLEWQGNLNGCETKLSGKAEIPNLSDENDAEDVDVTITVKTNTEEANKLKDMMRKDGIKLIKEKLGDYIDSLKVEFSRGMILPSSKSSENSPSHQVAKTVKDKMILNTNSANVKKISDMGIGVKIDTKVLTLQEEFKCSAEDLYEVFTDPQRVRAFTRGDVTMELEPGGKFVFFDGNVCGTYVKLERKKQIVQRWRFKSWPDEHYSTVTLEFEQKPDHTLLKLRQTEVPANDFERTYQGWKNHFWEKH</sequence>